<dbReference type="InterPro" id="IPR000276">
    <property type="entry name" value="GPCR_Rhodpsn"/>
</dbReference>
<keyword evidence="4" id="KW-0297">G-protein coupled receptor</keyword>
<feature type="transmembrane region" description="Helical" evidence="8">
    <location>
        <begin position="199"/>
        <end position="218"/>
    </location>
</feature>
<dbReference type="GO" id="GO:0016020">
    <property type="term" value="C:membrane"/>
    <property type="evidence" value="ECO:0007669"/>
    <property type="project" value="UniProtKB-SubCell"/>
</dbReference>
<name>R7TEP4_CAPTE</name>
<dbReference type="PROSITE" id="PS50262">
    <property type="entry name" value="G_PROTEIN_RECEP_F1_2"/>
    <property type="match status" value="1"/>
</dbReference>
<dbReference type="Gene3D" id="1.20.1070.10">
    <property type="entry name" value="Rhodopsin 7-helix transmembrane proteins"/>
    <property type="match status" value="1"/>
</dbReference>
<dbReference type="Pfam" id="PF00001">
    <property type="entry name" value="7tm_1"/>
    <property type="match status" value="1"/>
</dbReference>
<keyword evidence="7" id="KW-0807">Transducer</keyword>
<sequence length="220" mass="25344">MAFFTPLTACVCLVTVTGLYATTKDTDTTDVTVTEDLFYSIKQRWEHFYRCIWETSYVYEECAAFVRLNYALSDILSDCSVRLCERDPRGEEFYMELWNVYRRQMNWLTPDIVRRNWPGILFCVILGIVGISGNITIIVIIARFMSKNKSATNVLIANIAVSDLLTCVICIPIQCYVSLYGTGFMGNHWMLNVICKGAYFMYYSSFYCSILTMLAIGFER</sequence>
<evidence type="ECO:0000313" key="12">
    <source>
        <dbReference type="EnsemblMetazoa" id="CapteP188232"/>
    </source>
</evidence>
<gene>
    <name evidence="11" type="ORF">CAPTEDRAFT_188232</name>
</gene>
<keyword evidence="5 8" id="KW-0472">Membrane</keyword>
<keyword evidence="13" id="KW-1185">Reference proteome</keyword>
<dbReference type="EMBL" id="KB310219">
    <property type="protein sequence ID" value="ELT92223.1"/>
    <property type="molecule type" value="Genomic_DNA"/>
</dbReference>
<keyword evidence="2 8" id="KW-0812">Transmembrane</keyword>
<protein>
    <recommendedName>
        <fullName evidence="10">G-protein coupled receptors family 1 profile domain-containing protein</fullName>
    </recommendedName>
</protein>
<dbReference type="SUPFAM" id="SSF81321">
    <property type="entry name" value="Family A G protein-coupled receptor-like"/>
    <property type="match status" value="1"/>
</dbReference>
<dbReference type="GO" id="GO:0004930">
    <property type="term" value="F:G protein-coupled receptor activity"/>
    <property type="evidence" value="ECO:0007669"/>
    <property type="project" value="UniProtKB-KW"/>
</dbReference>
<feature type="transmembrane region" description="Helical" evidence="8">
    <location>
        <begin position="154"/>
        <end position="179"/>
    </location>
</feature>
<feature type="transmembrane region" description="Helical" evidence="8">
    <location>
        <begin position="117"/>
        <end position="142"/>
    </location>
</feature>
<organism evidence="11">
    <name type="scientific">Capitella teleta</name>
    <name type="common">Polychaete worm</name>
    <dbReference type="NCBI Taxonomy" id="283909"/>
    <lineage>
        <taxon>Eukaryota</taxon>
        <taxon>Metazoa</taxon>
        <taxon>Spiralia</taxon>
        <taxon>Lophotrochozoa</taxon>
        <taxon>Annelida</taxon>
        <taxon>Polychaeta</taxon>
        <taxon>Sedentaria</taxon>
        <taxon>Scolecida</taxon>
        <taxon>Capitellidae</taxon>
        <taxon>Capitella</taxon>
    </lineage>
</organism>
<evidence type="ECO:0000313" key="13">
    <source>
        <dbReference type="Proteomes" id="UP000014760"/>
    </source>
</evidence>
<feature type="signal peptide" evidence="9">
    <location>
        <begin position="1"/>
        <end position="21"/>
    </location>
</feature>
<comment type="subcellular location">
    <subcellularLocation>
        <location evidence="1">Membrane</location>
        <topology evidence="1">Multi-pass membrane protein</topology>
    </subcellularLocation>
</comment>
<evidence type="ECO:0000256" key="8">
    <source>
        <dbReference type="SAM" id="Phobius"/>
    </source>
</evidence>
<keyword evidence="9" id="KW-0732">Signal</keyword>
<keyword evidence="3 8" id="KW-1133">Transmembrane helix</keyword>
<feature type="domain" description="G-protein coupled receptors family 1 profile" evidence="10">
    <location>
        <begin position="133"/>
        <end position="220"/>
    </location>
</feature>
<evidence type="ECO:0000256" key="3">
    <source>
        <dbReference type="ARBA" id="ARBA00022989"/>
    </source>
</evidence>
<dbReference type="PRINTS" id="PR00237">
    <property type="entry name" value="GPCRRHODOPSN"/>
</dbReference>
<evidence type="ECO:0000313" key="11">
    <source>
        <dbReference type="EMBL" id="ELT92223.1"/>
    </source>
</evidence>
<evidence type="ECO:0000256" key="2">
    <source>
        <dbReference type="ARBA" id="ARBA00022692"/>
    </source>
</evidence>
<evidence type="ECO:0000256" key="5">
    <source>
        <dbReference type="ARBA" id="ARBA00023136"/>
    </source>
</evidence>
<dbReference type="EnsemblMetazoa" id="CapteT188232">
    <property type="protein sequence ID" value="CapteP188232"/>
    <property type="gene ID" value="CapteG188232"/>
</dbReference>
<keyword evidence="6" id="KW-0675">Receptor</keyword>
<evidence type="ECO:0000256" key="9">
    <source>
        <dbReference type="SAM" id="SignalP"/>
    </source>
</evidence>
<evidence type="ECO:0000259" key="10">
    <source>
        <dbReference type="PROSITE" id="PS50262"/>
    </source>
</evidence>
<dbReference type="AlphaFoldDB" id="R7TEP4"/>
<evidence type="ECO:0000256" key="1">
    <source>
        <dbReference type="ARBA" id="ARBA00004141"/>
    </source>
</evidence>
<reference evidence="12" key="3">
    <citation type="submission" date="2015-06" db="UniProtKB">
        <authorList>
            <consortium name="EnsemblMetazoa"/>
        </authorList>
    </citation>
    <scope>IDENTIFICATION</scope>
</reference>
<evidence type="ECO:0000256" key="6">
    <source>
        <dbReference type="ARBA" id="ARBA00023170"/>
    </source>
</evidence>
<accession>R7TEP4</accession>
<dbReference type="EMBL" id="AMQN01013436">
    <property type="status" value="NOT_ANNOTATED_CDS"/>
    <property type="molecule type" value="Genomic_DNA"/>
</dbReference>
<reference evidence="11 13" key="2">
    <citation type="journal article" date="2013" name="Nature">
        <title>Insights into bilaterian evolution from three spiralian genomes.</title>
        <authorList>
            <person name="Simakov O."/>
            <person name="Marletaz F."/>
            <person name="Cho S.J."/>
            <person name="Edsinger-Gonzales E."/>
            <person name="Havlak P."/>
            <person name="Hellsten U."/>
            <person name="Kuo D.H."/>
            <person name="Larsson T."/>
            <person name="Lv J."/>
            <person name="Arendt D."/>
            <person name="Savage R."/>
            <person name="Osoegawa K."/>
            <person name="de Jong P."/>
            <person name="Grimwood J."/>
            <person name="Chapman J.A."/>
            <person name="Shapiro H."/>
            <person name="Aerts A."/>
            <person name="Otillar R.P."/>
            <person name="Terry A.Y."/>
            <person name="Boore J.L."/>
            <person name="Grigoriev I.V."/>
            <person name="Lindberg D.R."/>
            <person name="Seaver E.C."/>
            <person name="Weisblat D.A."/>
            <person name="Putnam N.H."/>
            <person name="Rokhsar D.S."/>
        </authorList>
    </citation>
    <scope>NUCLEOTIDE SEQUENCE</scope>
    <source>
        <strain evidence="11 13">I ESC-2004</strain>
    </source>
</reference>
<dbReference type="PANTHER" id="PTHR24243:SF208">
    <property type="entry name" value="PYROKININ-1 RECEPTOR"/>
    <property type="match status" value="1"/>
</dbReference>
<dbReference type="PANTHER" id="PTHR24243">
    <property type="entry name" value="G-PROTEIN COUPLED RECEPTOR"/>
    <property type="match status" value="1"/>
</dbReference>
<evidence type="ECO:0000256" key="7">
    <source>
        <dbReference type="ARBA" id="ARBA00023224"/>
    </source>
</evidence>
<feature type="chain" id="PRO_5008786930" description="G-protein coupled receptors family 1 profile domain-containing protein" evidence="9">
    <location>
        <begin position="22"/>
        <end position="220"/>
    </location>
</feature>
<dbReference type="InterPro" id="IPR017452">
    <property type="entry name" value="GPCR_Rhodpsn_7TM"/>
</dbReference>
<dbReference type="HOGENOM" id="CLU_046758_2_0_1"/>
<evidence type="ECO:0000256" key="4">
    <source>
        <dbReference type="ARBA" id="ARBA00023040"/>
    </source>
</evidence>
<reference evidence="13" key="1">
    <citation type="submission" date="2012-12" db="EMBL/GenBank/DDBJ databases">
        <authorList>
            <person name="Hellsten U."/>
            <person name="Grimwood J."/>
            <person name="Chapman J.A."/>
            <person name="Shapiro H."/>
            <person name="Aerts A."/>
            <person name="Otillar R.P."/>
            <person name="Terry A.Y."/>
            <person name="Boore J.L."/>
            <person name="Simakov O."/>
            <person name="Marletaz F."/>
            <person name="Cho S.-J."/>
            <person name="Edsinger-Gonzales E."/>
            <person name="Havlak P."/>
            <person name="Kuo D.-H."/>
            <person name="Larsson T."/>
            <person name="Lv J."/>
            <person name="Arendt D."/>
            <person name="Savage R."/>
            <person name="Osoegawa K."/>
            <person name="de Jong P."/>
            <person name="Lindberg D.R."/>
            <person name="Seaver E.C."/>
            <person name="Weisblat D.A."/>
            <person name="Putnam N.H."/>
            <person name="Grigoriev I.V."/>
            <person name="Rokhsar D.S."/>
        </authorList>
    </citation>
    <scope>NUCLEOTIDE SEQUENCE</scope>
    <source>
        <strain evidence="13">I ESC-2004</strain>
    </source>
</reference>
<dbReference type="OrthoDB" id="6132580at2759"/>
<dbReference type="STRING" id="283909.R7TEP4"/>
<dbReference type="Proteomes" id="UP000014760">
    <property type="component" value="Unassembled WGS sequence"/>
</dbReference>
<proteinExistence type="predicted"/>